<gene>
    <name evidence="2" type="ORF">DZF97_00680</name>
</gene>
<dbReference type="Proteomes" id="UP000265361">
    <property type="component" value="Unassembled WGS sequence"/>
</dbReference>
<feature type="compositionally biased region" description="Low complexity" evidence="1">
    <location>
        <begin position="13"/>
        <end position="25"/>
    </location>
</feature>
<sequence length="124" mass="13452">MDTPQYGVGFARSKSSAEPSSPPTEEQIRRLANALTRILPTLRTVNDVLWQRQEHAGVKRRNVLDLDSHSAQKEAAAAVRLAAFRNTPKPALIPELNLLVAVPNGPNADPKRVARSRAGVEVAA</sequence>
<evidence type="ECO:0000313" key="3">
    <source>
        <dbReference type="Proteomes" id="UP000265361"/>
    </source>
</evidence>
<protein>
    <submittedName>
        <fullName evidence="2">Uncharacterized protein</fullName>
    </submittedName>
</protein>
<dbReference type="RefSeq" id="WP_237580919.1">
    <property type="nucleotide sequence ID" value="NZ_CP040797.1"/>
</dbReference>
<accession>A0A399QMB6</accession>
<feature type="region of interest" description="Disordered" evidence="1">
    <location>
        <begin position="1"/>
        <end position="27"/>
    </location>
</feature>
<proteinExistence type="predicted"/>
<comment type="caution">
    <text evidence="2">The sequence shown here is derived from an EMBL/GenBank/DDBJ whole genome shotgun (WGS) entry which is preliminary data.</text>
</comment>
<organism evidence="2 3">
    <name type="scientific">Clavibacter nebraskensis</name>
    <dbReference type="NCBI Taxonomy" id="31963"/>
    <lineage>
        <taxon>Bacteria</taxon>
        <taxon>Bacillati</taxon>
        <taxon>Actinomycetota</taxon>
        <taxon>Actinomycetes</taxon>
        <taxon>Micrococcales</taxon>
        <taxon>Microbacteriaceae</taxon>
        <taxon>Clavibacter</taxon>
    </lineage>
</organism>
<feature type="region of interest" description="Disordered" evidence="1">
    <location>
        <begin position="104"/>
        <end position="124"/>
    </location>
</feature>
<evidence type="ECO:0000256" key="1">
    <source>
        <dbReference type="SAM" id="MobiDB-lite"/>
    </source>
</evidence>
<dbReference type="AlphaFoldDB" id="A0A399QMB6"/>
<evidence type="ECO:0000313" key="2">
    <source>
        <dbReference type="EMBL" id="RIJ19444.1"/>
    </source>
</evidence>
<name>A0A399QMB6_9MICO</name>
<dbReference type="EMBL" id="QWED01000005">
    <property type="protein sequence ID" value="RIJ19444.1"/>
    <property type="molecule type" value="Genomic_DNA"/>
</dbReference>
<reference evidence="2 3" key="1">
    <citation type="submission" date="2018-08" db="EMBL/GenBank/DDBJ databases">
        <title>Genome Sequence of Clavibacter michiganensis Subspecies type strains, and the Atypical Peach-Colored Strains Isolated from Tomato.</title>
        <authorList>
            <person name="Osdaghi E."/>
            <person name="Portier P."/>
            <person name="Briand M."/>
            <person name="Jacques M.-A."/>
        </authorList>
    </citation>
    <scope>NUCLEOTIDE SEQUENCE [LARGE SCALE GENOMIC DNA]</scope>
    <source>
        <strain evidence="2 3">CFBP 7577</strain>
    </source>
</reference>